<dbReference type="EMBL" id="CAKXZT010000168">
    <property type="protein sequence ID" value="CAH2408743.1"/>
    <property type="molecule type" value="Genomic_DNA"/>
</dbReference>
<proteinExistence type="predicted"/>
<sequence>MLIATRFGETADQGFSTVSSTAFAVDLTSLPTPRTVLAQAERAKAQAIMAIGAMRNSFMSGVSLNNRFARQQRRSVKLVP</sequence>
<evidence type="ECO:0000313" key="2">
    <source>
        <dbReference type="Proteomes" id="UP001153050"/>
    </source>
</evidence>
<comment type="caution">
    <text evidence="1">The sequence shown here is derived from an EMBL/GenBank/DDBJ whole genome shotgun (WGS) entry which is preliminary data.</text>
</comment>
<gene>
    <name evidence="1" type="ORF">MES5069_70361</name>
</gene>
<protein>
    <submittedName>
        <fullName evidence="1">Uncharacterized protein</fullName>
    </submittedName>
</protein>
<accession>A0ABN8KJ03</accession>
<dbReference type="Proteomes" id="UP001153050">
    <property type="component" value="Unassembled WGS sequence"/>
</dbReference>
<evidence type="ECO:0000313" key="1">
    <source>
        <dbReference type="EMBL" id="CAH2408743.1"/>
    </source>
</evidence>
<keyword evidence="2" id="KW-1185">Reference proteome</keyword>
<reference evidence="1 2" key="1">
    <citation type="submission" date="2022-03" db="EMBL/GenBank/DDBJ databases">
        <authorList>
            <person name="Brunel B."/>
        </authorList>
    </citation>
    <scope>NUCLEOTIDE SEQUENCE [LARGE SCALE GENOMIC DNA]</scope>
    <source>
        <strain evidence="1">STM5069sample</strain>
    </source>
</reference>
<name>A0ABN8KJ03_9HYPH</name>
<organism evidence="1 2">
    <name type="scientific">Mesorhizobium escarrei</name>
    <dbReference type="NCBI Taxonomy" id="666018"/>
    <lineage>
        <taxon>Bacteria</taxon>
        <taxon>Pseudomonadati</taxon>
        <taxon>Pseudomonadota</taxon>
        <taxon>Alphaproteobacteria</taxon>
        <taxon>Hyphomicrobiales</taxon>
        <taxon>Phyllobacteriaceae</taxon>
        <taxon>Mesorhizobium</taxon>
    </lineage>
</organism>